<dbReference type="FunFam" id="3.30.559.10:FF:000007">
    <property type="entry name" value="Dihydrolipoamide acetyltransferase component of pyruvate dehydrogenase complex"/>
    <property type="match status" value="1"/>
</dbReference>
<dbReference type="SUPFAM" id="SSF47005">
    <property type="entry name" value="Peripheral subunit-binding domain of 2-oxo acid dehydrogenase complex"/>
    <property type="match status" value="1"/>
</dbReference>
<comment type="function">
    <text evidence="9">The pyruvate dehydrogenase complex catalyzes the overall conversion of pyruvate to acetyl-CoA and CO(2). It contains multiple copies of three enzymatic components: pyruvate dehydrogenase (E1), dihydrolipoamide acetyltransferase (E2) and lipoamide dehydrogenase (E3).</text>
</comment>
<feature type="compositionally biased region" description="Acidic residues" evidence="13">
    <location>
        <begin position="183"/>
        <end position="195"/>
    </location>
</feature>
<gene>
    <name evidence="16" type="ORF">SAMN04488071_2163</name>
</gene>
<dbReference type="SUPFAM" id="SSF51230">
    <property type="entry name" value="Single hybrid motif"/>
    <property type="match status" value="1"/>
</dbReference>
<dbReference type="GO" id="GO:0004149">
    <property type="term" value="F:dihydrolipoyllysine-residue succinyltransferase activity"/>
    <property type="evidence" value="ECO:0007669"/>
    <property type="project" value="UniProtKB-EC"/>
</dbReference>
<dbReference type="Pfam" id="PF00364">
    <property type="entry name" value="Biotin_lipoyl"/>
    <property type="match status" value="1"/>
</dbReference>
<evidence type="ECO:0000256" key="5">
    <source>
        <dbReference type="ARBA" id="ARBA00011666"/>
    </source>
</evidence>
<dbReference type="InterPro" id="IPR050743">
    <property type="entry name" value="2-oxoacid_DH_E2_comp"/>
</dbReference>
<protein>
    <recommendedName>
        <fullName evidence="12">Dihydrolipoamide acetyltransferase component of pyruvate dehydrogenase complex</fullName>
        <ecNumber evidence="12">2.3.1.-</ecNumber>
    </recommendedName>
</protein>
<feature type="compositionally biased region" description="Basic and acidic residues" evidence="13">
    <location>
        <begin position="229"/>
        <end position="245"/>
    </location>
</feature>
<feature type="domain" description="Lipoyl-binding" evidence="14">
    <location>
        <begin position="4"/>
        <end position="77"/>
    </location>
</feature>
<dbReference type="SUPFAM" id="SSF52777">
    <property type="entry name" value="CoA-dependent acyltransferases"/>
    <property type="match status" value="1"/>
</dbReference>
<evidence type="ECO:0000256" key="2">
    <source>
        <dbReference type="ARBA" id="ARBA00004052"/>
    </source>
</evidence>
<keyword evidence="8 12" id="KW-0012">Acyltransferase</keyword>
<feature type="compositionally biased region" description="Acidic residues" evidence="13">
    <location>
        <begin position="157"/>
        <end position="171"/>
    </location>
</feature>
<keyword evidence="17" id="KW-1185">Reference proteome</keyword>
<keyword evidence="6 12" id="KW-0808">Transferase</keyword>
<comment type="pathway">
    <text evidence="3">Amino-acid degradation; L-lysine degradation via saccharopine pathway; glutaryl-CoA from L-lysine: step 6/6.</text>
</comment>
<evidence type="ECO:0000256" key="13">
    <source>
        <dbReference type="SAM" id="MobiDB-lite"/>
    </source>
</evidence>
<comment type="function">
    <text evidence="2">E2 component of the 2-oxoglutarate dehydrogenase (OGDH) complex which catalyzes the second step in the conversion of 2-oxoglutarate to succinyl-CoA and CO(2).</text>
</comment>
<dbReference type="OrthoDB" id="9805770at2"/>
<dbReference type="CDD" id="cd06849">
    <property type="entry name" value="lipoyl_domain"/>
    <property type="match status" value="1"/>
</dbReference>
<evidence type="ECO:0000259" key="14">
    <source>
        <dbReference type="PROSITE" id="PS50968"/>
    </source>
</evidence>
<comment type="catalytic activity">
    <reaction evidence="10">
        <text>N(6)-[(R)-dihydrolipoyl]-L-lysyl-[protein] + acetyl-CoA = N(6)-[(R)-S(8)-acetyldihydrolipoyl]-L-lysyl-[protein] + CoA</text>
        <dbReference type="Rhea" id="RHEA:17017"/>
        <dbReference type="Rhea" id="RHEA-COMP:10475"/>
        <dbReference type="Rhea" id="RHEA-COMP:10478"/>
        <dbReference type="ChEBI" id="CHEBI:57287"/>
        <dbReference type="ChEBI" id="CHEBI:57288"/>
        <dbReference type="ChEBI" id="CHEBI:83100"/>
        <dbReference type="ChEBI" id="CHEBI:83111"/>
        <dbReference type="EC" id="2.3.1.12"/>
    </reaction>
</comment>
<dbReference type="InterPro" id="IPR036625">
    <property type="entry name" value="E3-bd_dom_sf"/>
</dbReference>
<dbReference type="RefSeq" id="WP_068303832.1">
    <property type="nucleotide sequence ID" value="NZ_FNAK01000004.1"/>
</dbReference>
<dbReference type="InterPro" id="IPR001078">
    <property type="entry name" value="2-oxoacid_DH_actylTfrase"/>
</dbReference>
<dbReference type="GO" id="GO:0004742">
    <property type="term" value="F:dihydrolipoyllysine-residue acetyltransferase activity"/>
    <property type="evidence" value="ECO:0007669"/>
    <property type="project" value="UniProtKB-EC"/>
</dbReference>
<dbReference type="InterPro" id="IPR023213">
    <property type="entry name" value="CAT-like_dom_sf"/>
</dbReference>
<dbReference type="PROSITE" id="PS50968">
    <property type="entry name" value="BIOTINYL_LIPOYL"/>
    <property type="match status" value="1"/>
</dbReference>
<name>A0A1G7AC52_9PROT</name>
<evidence type="ECO:0000256" key="8">
    <source>
        <dbReference type="ARBA" id="ARBA00023315"/>
    </source>
</evidence>
<evidence type="ECO:0000256" key="12">
    <source>
        <dbReference type="RuleBase" id="RU003423"/>
    </source>
</evidence>
<evidence type="ECO:0000256" key="7">
    <source>
        <dbReference type="ARBA" id="ARBA00022823"/>
    </source>
</evidence>
<dbReference type="PROSITE" id="PS51826">
    <property type="entry name" value="PSBD"/>
    <property type="match status" value="1"/>
</dbReference>
<evidence type="ECO:0000256" key="6">
    <source>
        <dbReference type="ARBA" id="ARBA00022679"/>
    </source>
</evidence>
<evidence type="ECO:0000256" key="4">
    <source>
        <dbReference type="ARBA" id="ARBA00007317"/>
    </source>
</evidence>
<keyword evidence="7 12" id="KW-0450">Lipoyl</keyword>
<dbReference type="PANTHER" id="PTHR43178:SF2">
    <property type="entry name" value="DIHYDROLIPOYLLYSINE-RESIDUE ACETYLTRANSFERASE COMPONENT OF PYRUVATE DEHYDROGENASE COMPLEX"/>
    <property type="match status" value="1"/>
</dbReference>
<evidence type="ECO:0000313" key="17">
    <source>
        <dbReference type="Proteomes" id="UP000183685"/>
    </source>
</evidence>
<feature type="domain" description="Peripheral subunit-binding (PSBD)" evidence="15">
    <location>
        <begin position="200"/>
        <end position="237"/>
    </location>
</feature>
<dbReference type="GO" id="GO:0006086">
    <property type="term" value="P:pyruvate decarboxylation to acetyl-CoA"/>
    <property type="evidence" value="ECO:0007669"/>
    <property type="project" value="TreeGrafter"/>
</dbReference>
<dbReference type="PROSITE" id="PS00189">
    <property type="entry name" value="LIPOYL"/>
    <property type="match status" value="1"/>
</dbReference>
<keyword evidence="16" id="KW-0670">Pyruvate</keyword>
<dbReference type="InterPro" id="IPR011053">
    <property type="entry name" value="Single_hybrid_motif"/>
</dbReference>
<dbReference type="Gene3D" id="2.40.50.100">
    <property type="match status" value="1"/>
</dbReference>
<evidence type="ECO:0000256" key="11">
    <source>
        <dbReference type="ARBA" id="ARBA00052761"/>
    </source>
</evidence>
<dbReference type="Gene3D" id="3.30.559.10">
    <property type="entry name" value="Chloramphenicol acetyltransferase-like domain"/>
    <property type="match status" value="1"/>
</dbReference>
<dbReference type="AlphaFoldDB" id="A0A1G7AC52"/>
<dbReference type="PANTHER" id="PTHR43178">
    <property type="entry name" value="DIHYDROLIPOAMIDE ACETYLTRANSFERASE COMPONENT OF PYRUVATE DEHYDROGENASE COMPLEX"/>
    <property type="match status" value="1"/>
</dbReference>
<feature type="region of interest" description="Disordered" evidence="13">
    <location>
        <begin position="74"/>
        <end position="261"/>
    </location>
</feature>
<evidence type="ECO:0000256" key="3">
    <source>
        <dbReference type="ARBA" id="ARBA00005145"/>
    </source>
</evidence>
<comment type="catalytic activity">
    <reaction evidence="11">
        <text>N(6)-[(R)-dihydrolipoyl]-L-lysyl-[protein] + succinyl-CoA = N(6)-[(R)-S(8)-succinyldihydrolipoyl]-L-lysyl-[protein] + CoA</text>
        <dbReference type="Rhea" id="RHEA:15213"/>
        <dbReference type="Rhea" id="RHEA-COMP:10475"/>
        <dbReference type="Rhea" id="RHEA-COMP:20092"/>
        <dbReference type="ChEBI" id="CHEBI:57287"/>
        <dbReference type="ChEBI" id="CHEBI:57292"/>
        <dbReference type="ChEBI" id="CHEBI:83100"/>
        <dbReference type="ChEBI" id="CHEBI:83120"/>
        <dbReference type="EC" id="2.3.1.61"/>
    </reaction>
</comment>
<evidence type="ECO:0000256" key="9">
    <source>
        <dbReference type="ARBA" id="ARBA00025211"/>
    </source>
</evidence>
<comment type="cofactor">
    <cofactor evidence="1 12">
        <name>(R)-lipoate</name>
        <dbReference type="ChEBI" id="CHEBI:83088"/>
    </cofactor>
</comment>
<feature type="compositionally biased region" description="Acidic residues" evidence="13">
    <location>
        <begin position="78"/>
        <end position="100"/>
    </location>
</feature>
<dbReference type="EMBL" id="FNAK01000004">
    <property type="protein sequence ID" value="SDE12047.1"/>
    <property type="molecule type" value="Genomic_DNA"/>
</dbReference>
<dbReference type="STRING" id="637679.GCA_001550055_01694"/>
<comment type="subunit">
    <text evidence="5">Forms a 24-polypeptide structural core with octahedral symmetry. Part of the 2-oxoglutarate dehydrogenase (OGDH) complex composed of E1 (2-oxoglutarate dehydrogenase), E2 (dihydrolipoamide succinyltransferase) and E3 (dihydrolipoamide dehydrogenase); the complex contains multiple copies of the three enzymatic components (E1, E2 and E3).</text>
</comment>
<dbReference type="Pfam" id="PF00198">
    <property type="entry name" value="2-oxoacid_dh"/>
    <property type="match status" value="1"/>
</dbReference>
<dbReference type="InterPro" id="IPR003016">
    <property type="entry name" value="2-oxoA_DH_lipoyl-BS"/>
</dbReference>
<feature type="compositionally biased region" description="Basic and acidic residues" evidence="13">
    <location>
        <begin position="101"/>
        <end position="111"/>
    </location>
</feature>
<organism evidence="16 17">
    <name type="scientific">Kordiimonas lacus</name>
    <dbReference type="NCBI Taxonomy" id="637679"/>
    <lineage>
        <taxon>Bacteria</taxon>
        <taxon>Pseudomonadati</taxon>
        <taxon>Pseudomonadota</taxon>
        <taxon>Alphaproteobacteria</taxon>
        <taxon>Kordiimonadales</taxon>
        <taxon>Kordiimonadaceae</taxon>
        <taxon>Kordiimonas</taxon>
    </lineage>
</organism>
<reference evidence="16 17" key="1">
    <citation type="submission" date="2016-10" db="EMBL/GenBank/DDBJ databases">
        <authorList>
            <person name="de Groot N.N."/>
        </authorList>
    </citation>
    <scope>NUCLEOTIDE SEQUENCE [LARGE SCALE GENOMIC DNA]</scope>
    <source>
        <strain evidence="16 17">CGMCC 1.9109</strain>
    </source>
</reference>
<feature type="compositionally biased region" description="Basic and acidic residues" evidence="13">
    <location>
        <begin position="172"/>
        <end position="182"/>
    </location>
</feature>
<feature type="compositionally biased region" description="Acidic residues" evidence="13">
    <location>
        <begin position="119"/>
        <end position="133"/>
    </location>
</feature>
<dbReference type="InterPro" id="IPR000089">
    <property type="entry name" value="Biotin_lipoyl"/>
</dbReference>
<comment type="similarity">
    <text evidence="4 12">Belongs to the 2-oxoacid dehydrogenase family.</text>
</comment>
<dbReference type="Pfam" id="PF02817">
    <property type="entry name" value="E3_binding"/>
    <property type="match status" value="1"/>
</dbReference>
<evidence type="ECO:0000313" key="16">
    <source>
        <dbReference type="EMBL" id="SDE12047.1"/>
    </source>
</evidence>
<dbReference type="EC" id="2.3.1.-" evidence="12"/>
<dbReference type="InterPro" id="IPR004167">
    <property type="entry name" value="PSBD"/>
</dbReference>
<dbReference type="GO" id="GO:0005737">
    <property type="term" value="C:cytoplasm"/>
    <property type="evidence" value="ECO:0007669"/>
    <property type="project" value="TreeGrafter"/>
</dbReference>
<evidence type="ECO:0000256" key="1">
    <source>
        <dbReference type="ARBA" id="ARBA00001938"/>
    </source>
</evidence>
<dbReference type="GO" id="GO:0031405">
    <property type="term" value="F:lipoic acid binding"/>
    <property type="evidence" value="ECO:0007669"/>
    <property type="project" value="TreeGrafter"/>
</dbReference>
<evidence type="ECO:0000256" key="10">
    <source>
        <dbReference type="ARBA" id="ARBA00048370"/>
    </source>
</evidence>
<dbReference type="Gene3D" id="4.10.320.10">
    <property type="entry name" value="E3-binding domain"/>
    <property type="match status" value="1"/>
</dbReference>
<dbReference type="Proteomes" id="UP000183685">
    <property type="component" value="Unassembled WGS sequence"/>
</dbReference>
<proteinExistence type="inferred from homology"/>
<accession>A0A1G7AC52</accession>
<sequence length="490" mass="52340">MAYSFTLQDPGEGIHEVIIDEIMVSEGDHVNEGDPVMAVESDKAAIELPAPVSGTVKRLSVSKGDTVEVGAELMVFDDGSDDSDSGDDEDASSEPSDEEASDGKTEDDKSASAKSSDSEASDDEADEPEDAEDSSAKDTGGGNDDKDDDEKSARDTEGDDTASDDEDEEDTKDEREEAKEFEGSEPDEGQADDREDAGIKAAPAARAAADKHGIDLASVKPTGSKGHVTKQDVEKAAKSDGRDTDNAGDTGRGRETRKKMSGIRKATANHMARAWADIPHVTHQDRADITELEKARQKLTDDEENDIDDLTLTAFVIKAMTIALKQHPEFNARLDMDKSELIISDDVNVAFALDTDRGLLTPVLRSVETKSIHGIATEMAAMAEKLHSGPPEKEDLEGGTITLTNVGSLGGTGFTPIINHPQVAILGMARAALEPVVMGILDEPDIKARLMLPLVFAFDHRAQDGADAARFMTTLKGLLEDPNRLLVEAA</sequence>
<evidence type="ECO:0000259" key="15">
    <source>
        <dbReference type="PROSITE" id="PS51826"/>
    </source>
</evidence>